<evidence type="ECO:0000256" key="1">
    <source>
        <dbReference type="SAM" id="MobiDB-lite"/>
    </source>
</evidence>
<dbReference type="Pfam" id="PF08636">
    <property type="entry name" value="Pkr1"/>
    <property type="match status" value="1"/>
</dbReference>
<feature type="transmembrane region" description="Helical" evidence="2">
    <location>
        <begin position="20"/>
        <end position="39"/>
    </location>
</feature>
<keyword evidence="2" id="KW-0472">Membrane</keyword>
<reference evidence="3 4" key="1">
    <citation type="submission" date="2024-05" db="EMBL/GenBank/DDBJ databases">
        <title>Long read based assembly of the Candida bracarensis genome reveals expanded adhesin content.</title>
        <authorList>
            <person name="Marcet-Houben M."/>
            <person name="Ksiezopolska E."/>
            <person name="Gabaldon T."/>
        </authorList>
    </citation>
    <scope>NUCLEOTIDE SEQUENCE [LARGE SCALE GENOMIC DNA]</scope>
    <source>
        <strain evidence="3 4">CBM6</strain>
    </source>
</reference>
<feature type="compositionally biased region" description="Low complexity" evidence="1">
    <location>
        <begin position="99"/>
        <end position="117"/>
    </location>
</feature>
<feature type="transmembrane region" description="Helical" evidence="2">
    <location>
        <begin position="45"/>
        <end position="65"/>
    </location>
</feature>
<protein>
    <submittedName>
        <fullName evidence="3">V-type ATPase assembly factor PKR1</fullName>
    </submittedName>
</protein>
<feature type="region of interest" description="Disordered" evidence="1">
    <location>
        <begin position="77"/>
        <end position="117"/>
    </location>
</feature>
<proteinExistence type="predicted"/>
<organism evidence="3 4">
    <name type="scientific">Nakaseomyces bracarensis</name>
    <dbReference type="NCBI Taxonomy" id="273131"/>
    <lineage>
        <taxon>Eukaryota</taxon>
        <taxon>Fungi</taxon>
        <taxon>Dikarya</taxon>
        <taxon>Ascomycota</taxon>
        <taxon>Saccharomycotina</taxon>
        <taxon>Saccharomycetes</taxon>
        <taxon>Saccharomycetales</taxon>
        <taxon>Saccharomycetaceae</taxon>
        <taxon>Nakaseomyces</taxon>
    </lineage>
</organism>
<evidence type="ECO:0000313" key="4">
    <source>
        <dbReference type="Proteomes" id="UP001623330"/>
    </source>
</evidence>
<dbReference type="EMBL" id="JBEVYD010000005">
    <property type="protein sequence ID" value="KAL3232530.1"/>
    <property type="molecule type" value="Genomic_DNA"/>
</dbReference>
<dbReference type="InterPro" id="IPR013945">
    <property type="entry name" value="Pkr1"/>
</dbReference>
<keyword evidence="2" id="KW-0812">Transmembrane</keyword>
<gene>
    <name evidence="3" type="ORF">RNJ44_04446</name>
</gene>
<dbReference type="PANTHER" id="PTHR28251:SF1">
    <property type="entry name" value="V-TYPE ATPASE ASSEMBLY FACTOR PKR1"/>
    <property type="match status" value="1"/>
</dbReference>
<evidence type="ECO:0000313" key="3">
    <source>
        <dbReference type="EMBL" id="KAL3232530.1"/>
    </source>
</evidence>
<keyword evidence="4" id="KW-1185">Reference proteome</keyword>
<name>A0ABR4NUX8_9SACH</name>
<dbReference type="Proteomes" id="UP001623330">
    <property type="component" value="Unassembled WGS sequence"/>
</dbReference>
<evidence type="ECO:0000256" key="2">
    <source>
        <dbReference type="SAM" id="Phobius"/>
    </source>
</evidence>
<accession>A0ABR4NUX8</accession>
<sequence>MSFFVSLWQSIFEPGTSPQLIIATHVSFTALLLSLIWLIYSTGIIHFYVLFVIATFLWITVIWFINELKQVKLKSNDELEETTSTATTDTDESKKDIAKTTSSRSSASTSAIKSRKA</sequence>
<dbReference type="PANTHER" id="PTHR28251">
    <property type="entry name" value="V-TYPE ATPASE ASSEMBLY FACTOR PKR1"/>
    <property type="match status" value="1"/>
</dbReference>
<comment type="caution">
    <text evidence="3">The sequence shown here is derived from an EMBL/GenBank/DDBJ whole genome shotgun (WGS) entry which is preliminary data.</text>
</comment>
<keyword evidence="2" id="KW-1133">Transmembrane helix</keyword>